<evidence type="ECO:0000313" key="4">
    <source>
        <dbReference type="EMBL" id="NDK54436.1"/>
    </source>
</evidence>
<name>A0A6B2H1D6_9BACT</name>
<organism evidence="4 5">
    <name type="scientific">Pontibacter fetidus</name>
    <dbReference type="NCBI Taxonomy" id="2700082"/>
    <lineage>
        <taxon>Bacteria</taxon>
        <taxon>Pseudomonadati</taxon>
        <taxon>Bacteroidota</taxon>
        <taxon>Cytophagia</taxon>
        <taxon>Cytophagales</taxon>
        <taxon>Hymenobacteraceae</taxon>
        <taxon>Pontibacter</taxon>
    </lineage>
</organism>
<dbReference type="Gene3D" id="3.40.50.720">
    <property type="entry name" value="NAD(P)-binding Rossmann-like Domain"/>
    <property type="match status" value="1"/>
</dbReference>
<sequence>MKQMEGNNQKTVLITGASNGFGLEFAKLFAKDKYNLVLVARSGDRLKKLGYSLQDEHQLEHVCIIQSDLARPESPQEIYDQLKQKGITVDILVNNAGAGIHGFFHETELDRELEIIQLNVASVVQLTKLFLKDMVARNEGKILNVASVVSFMPSPLMAVYAATKAFILSFTEALQNEVKDKNITLTALCPGASDTLFFKRAEAENTRAAQGQLSSPEDVAKDGYEALMKGESRIVSGVLNKVQAGASNILPDSALASTMRYQMEEKPASENRSPESKL</sequence>
<keyword evidence="2" id="KW-0560">Oxidoreductase</keyword>
<evidence type="ECO:0000256" key="3">
    <source>
        <dbReference type="RuleBase" id="RU000363"/>
    </source>
</evidence>
<dbReference type="PRINTS" id="PR00080">
    <property type="entry name" value="SDRFAMILY"/>
</dbReference>
<dbReference type="InterPro" id="IPR020904">
    <property type="entry name" value="Sc_DH/Rdtase_CS"/>
</dbReference>
<protein>
    <submittedName>
        <fullName evidence="4">SDR family oxidoreductase</fullName>
    </submittedName>
</protein>
<dbReference type="GO" id="GO:0016020">
    <property type="term" value="C:membrane"/>
    <property type="evidence" value="ECO:0007669"/>
    <property type="project" value="TreeGrafter"/>
</dbReference>
<evidence type="ECO:0000256" key="2">
    <source>
        <dbReference type="ARBA" id="ARBA00023002"/>
    </source>
</evidence>
<dbReference type="CDD" id="cd05233">
    <property type="entry name" value="SDR_c"/>
    <property type="match status" value="1"/>
</dbReference>
<dbReference type="PRINTS" id="PR00081">
    <property type="entry name" value="GDHRDH"/>
</dbReference>
<dbReference type="PROSITE" id="PS00061">
    <property type="entry name" value="ADH_SHORT"/>
    <property type="match status" value="1"/>
</dbReference>
<dbReference type="EMBL" id="JAAEAA010000001">
    <property type="protein sequence ID" value="NDK54436.1"/>
    <property type="molecule type" value="Genomic_DNA"/>
</dbReference>
<proteinExistence type="inferred from homology"/>
<dbReference type="PIRSF" id="PIRSF000126">
    <property type="entry name" value="11-beta-HSD1"/>
    <property type="match status" value="1"/>
</dbReference>
<dbReference type="AlphaFoldDB" id="A0A6B2H1D6"/>
<comment type="caution">
    <text evidence="4">The sequence shown here is derived from an EMBL/GenBank/DDBJ whole genome shotgun (WGS) entry which is preliminary data.</text>
</comment>
<evidence type="ECO:0000313" key="5">
    <source>
        <dbReference type="Proteomes" id="UP000478546"/>
    </source>
</evidence>
<dbReference type="PANTHER" id="PTHR44196">
    <property type="entry name" value="DEHYDROGENASE/REDUCTASE SDR FAMILY MEMBER 7B"/>
    <property type="match status" value="1"/>
</dbReference>
<dbReference type="RefSeq" id="WP_162344486.1">
    <property type="nucleotide sequence ID" value="NZ_JAAEAA010000001.1"/>
</dbReference>
<evidence type="ECO:0000256" key="1">
    <source>
        <dbReference type="ARBA" id="ARBA00006484"/>
    </source>
</evidence>
<gene>
    <name evidence="4" type="ORF">GWO68_00770</name>
</gene>
<dbReference type="Proteomes" id="UP000478546">
    <property type="component" value="Unassembled WGS sequence"/>
</dbReference>
<keyword evidence="5" id="KW-1185">Reference proteome</keyword>
<dbReference type="GO" id="GO:0016491">
    <property type="term" value="F:oxidoreductase activity"/>
    <property type="evidence" value="ECO:0007669"/>
    <property type="project" value="UniProtKB-KW"/>
</dbReference>
<dbReference type="SUPFAM" id="SSF51735">
    <property type="entry name" value="NAD(P)-binding Rossmann-fold domains"/>
    <property type="match status" value="1"/>
</dbReference>
<accession>A0A6B2H1D6</accession>
<dbReference type="PANTHER" id="PTHR44196:SF2">
    <property type="entry name" value="SHORT-CHAIN DEHYDROGENASE-RELATED"/>
    <property type="match status" value="1"/>
</dbReference>
<dbReference type="InterPro" id="IPR002347">
    <property type="entry name" value="SDR_fam"/>
</dbReference>
<dbReference type="InterPro" id="IPR036291">
    <property type="entry name" value="NAD(P)-bd_dom_sf"/>
</dbReference>
<reference evidence="4 5" key="1">
    <citation type="submission" date="2020-01" db="EMBL/GenBank/DDBJ databases">
        <authorList>
            <person name="Kim M.K."/>
        </authorList>
    </citation>
    <scope>NUCLEOTIDE SEQUENCE [LARGE SCALE GENOMIC DNA]</scope>
    <source>
        <strain evidence="4 5">BT213</strain>
    </source>
</reference>
<dbReference type="Pfam" id="PF00106">
    <property type="entry name" value="adh_short"/>
    <property type="match status" value="1"/>
</dbReference>
<comment type="similarity">
    <text evidence="1 3">Belongs to the short-chain dehydrogenases/reductases (SDR) family.</text>
</comment>